<keyword evidence="9" id="KW-0106">Calcium</keyword>
<evidence type="ECO:0000256" key="6">
    <source>
        <dbReference type="ARBA" id="ARBA00022729"/>
    </source>
</evidence>
<evidence type="ECO:0000256" key="13">
    <source>
        <dbReference type="SAM" id="SignalP"/>
    </source>
</evidence>
<dbReference type="InterPro" id="IPR035986">
    <property type="entry name" value="PKD_dom_sf"/>
</dbReference>
<dbReference type="Pfam" id="PF20774">
    <property type="entry name" value="InhA-like_VEG"/>
    <property type="match status" value="1"/>
</dbReference>
<dbReference type="InterPro" id="IPR022409">
    <property type="entry name" value="PKD/Chitinase_dom"/>
</dbReference>
<feature type="signal peptide" evidence="13">
    <location>
        <begin position="1"/>
        <end position="26"/>
    </location>
</feature>
<dbReference type="InterPro" id="IPR020008">
    <property type="entry name" value="GlyGly_CTERM"/>
</dbReference>
<dbReference type="InterPro" id="IPR008757">
    <property type="entry name" value="Peptidase_M6-like_domain"/>
</dbReference>
<dbReference type="PANTHER" id="PTHR13062">
    <property type="entry name" value="COLLAGENASE"/>
    <property type="match status" value="1"/>
</dbReference>
<keyword evidence="16" id="KW-1185">Reference proteome</keyword>
<dbReference type="RefSeq" id="WP_130599597.1">
    <property type="nucleotide sequence ID" value="NZ_CP036200.1"/>
</dbReference>
<accession>A0A411PHE3</accession>
<evidence type="ECO:0000256" key="3">
    <source>
        <dbReference type="ARBA" id="ARBA00022525"/>
    </source>
</evidence>
<dbReference type="Pfam" id="PF05547">
    <property type="entry name" value="Peptidase_M6"/>
    <property type="match status" value="1"/>
</dbReference>
<dbReference type="Pfam" id="PF18911">
    <property type="entry name" value="PKD_4"/>
    <property type="match status" value="2"/>
</dbReference>
<evidence type="ECO:0000256" key="12">
    <source>
        <dbReference type="SAM" id="MobiDB-lite"/>
    </source>
</evidence>
<evidence type="ECO:0000256" key="8">
    <source>
        <dbReference type="ARBA" id="ARBA00022833"/>
    </source>
</evidence>
<dbReference type="Proteomes" id="UP000291106">
    <property type="component" value="Chromosome"/>
</dbReference>
<dbReference type="KEGG" id="smai:EXU30_09800"/>
<keyword evidence="11 15" id="KW-0482">Metalloprotease</keyword>
<dbReference type="PROSITE" id="PS50093">
    <property type="entry name" value="PKD"/>
    <property type="match status" value="2"/>
</dbReference>
<dbReference type="EMBL" id="CP036200">
    <property type="protein sequence ID" value="QBF82955.1"/>
    <property type="molecule type" value="Genomic_DNA"/>
</dbReference>
<dbReference type="AlphaFoldDB" id="A0A411PHE3"/>
<evidence type="ECO:0000256" key="9">
    <source>
        <dbReference type="ARBA" id="ARBA00022837"/>
    </source>
</evidence>
<feature type="compositionally biased region" description="Low complexity" evidence="12">
    <location>
        <begin position="889"/>
        <end position="901"/>
    </location>
</feature>
<evidence type="ECO:0000259" key="14">
    <source>
        <dbReference type="PROSITE" id="PS50093"/>
    </source>
</evidence>
<dbReference type="GO" id="GO:0006508">
    <property type="term" value="P:proteolysis"/>
    <property type="evidence" value="ECO:0007669"/>
    <property type="project" value="UniProtKB-KW"/>
</dbReference>
<evidence type="ECO:0000256" key="5">
    <source>
        <dbReference type="ARBA" id="ARBA00022723"/>
    </source>
</evidence>
<dbReference type="SMART" id="SM00089">
    <property type="entry name" value="PKD"/>
    <property type="match status" value="2"/>
</dbReference>
<dbReference type="Gene3D" id="2.60.40.10">
    <property type="entry name" value="Immunoglobulins"/>
    <property type="match status" value="2"/>
</dbReference>
<protein>
    <submittedName>
        <fullName evidence="15">M6 family metalloprotease domain-containing protein</fullName>
    </submittedName>
</protein>
<dbReference type="InterPro" id="IPR000601">
    <property type="entry name" value="PKD_dom"/>
</dbReference>
<dbReference type="OrthoDB" id="275270at2"/>
<evidence type="ECO:0000313" key="16">
    <source>
        <dbReference type="Proteomes" id="UP000291106"/>
    </source>
</evidence>
<evidence type="ECO:0000256" key="7">
    <source>
        <dbReference type="ARBA" id="ARBA00022801"/>
    </source>
</evidence>
<keyword evidence="6 13" id="KW-0732">Signal</keyword>
<gene>
    <name evidence="15" type="ORF">EXU30_09800</name>
</gene>
<reference evidence="15 16" key="1">
    <citation type="submission" date="2019-02" db="EMBL/GenBank/DDBJ databases">
        <title>Shewanella sp. D4-2 isolated from Dokdo Island.</title>
        <authorList>
            <person name="Baek K."/>
        </authorList>
    </citation>
    <scope>NUCLEOTIDE SEQUENCE [LARGE SCALE GENOMIC DNA]</scope>
    <source>
        <strain evidence="15 16">D4-2</strain>
    </source>
</reference>
<organism evidence="15 16">
    <name type="scientific">Shewanella maritima</name>
    <dbReference type="NCBI Taxonomy" id="2520507"/>
    <lineage>
        <taxon>Bacteria</taxon>
        <taxon>Pseudomonadati</taxon>
        <taxon>Pseudomonadota</taxon>
        <taxon>Gammaproteobacteria</taxon>
        <taxon>Alteromonadales</taxon>
        <taxon>Shewanellaceae</taxon>
        <taxon>Shewanella</taxon>
    </lineage>
</organism>
<dbReference type="GO" id="GO:0046872">
    <property type="term" value="F:metal ion binding"/>
    <property type="evidence" value="ECO:0007669"/>
    <property type="project" value="UniProtKB-KW"/>
</dbReference>
<dbReference type="Pfam" id="PF20773">
    <property type="entry name" value="InhA-like_MAM"/>
    <property type="match status" value="1"/>
</dbReference>
<dbReference type="InterPro" id="IPR048665">
    <property type="entry name" value="InhA-like_VEG"/>
</dbReference>
<dbReference type="SUPFAM" id="SSF55486">
    <property type="entry name" value="Metalloproteases ('zincins'), catalytic domain"/>
    <property type="match status" value="1"/>
</dbReference>
<keyword evidence="3" id="KW-0964">Secreted</keyword>
<evidence type="ECO:0000256" key="4">
    <source>
        <dbReference type="ARBA" id="ARBA00022670"/>
    </source>
</evidence>
<dbReference type="GO" id="GO:0008237">
    <property type="term" value="F:metallopeptidase activity"/>
    <property type="evidence" value="ECO:0007669"/>
    <property type="project" value="UniProtKB-KW"/>
</dbReference>
<dbReference type="SUPFAM" id="SSF49299">
    <property type="entry name" value="PKD domain"/>
    <property type="match status" value="2"/>
</dbReference>
<keyword evidence="8" id="KW-0862">Zinc</keyword>
<dbReference type="PANTHER" id="PTHR13062:SF12">
    <property type="entry name" value="ALPHA-2-MACROGLOBULIN DOMAIN-CONTAINING PROTEIN"/>
    <property type="match status" value="1"/>
</dbReference>
<evidence type="ECO:0000313" key="15">
    <source>
        <dbReference type="EMBL" id="QBF82955.1"/>
    </source>
</evidence>
<feature type="domain" description="PKD" evidence="14">
    <location>
        <begin position="832"/>
        <end position="901"/>
    </location>
</feature>
<name>A0A411PHE3_9GAMM</name>
<dbReference type="GO" id="GO:0005576">
    <property type="term" value="C:extracellular region"/>
    <property type="evidence" value="ECO:0007669"/>
    <property type="project" value="UniProtKB-SubCell"/>
</dbReference>
<evidence type="ECO:0000256" key="10">
    <source>
        <dbReference type="ARBA" id="ARBA00023026"/>
    </source>
</evidence>
<keyword evidence="7" id="KW-0378">Hydrolase</keyword>
<keyword evidence="4 15" id="KW-0645">Protease</keyword>
<dbReference type="CDD" id="cd00146">
    <property type="entry name" value="PKD"/>
    <property type="match status" value="2"/>
</dbReference>
<dbReference type="NCBIfam" id="TIGR03501">
    <property type="entry name" value="GlyGly_CTERM"/>
    <property type="match status" value="1"/>
</dbReference>
<evidence type="ECO:0000256" key="2">
    <source>
        <dbReference type="ARBA" id="ARBA00004613"/>
    </source>
</evidence>
<evidence type="ECO:0000256" key="11">
    <source>
        <dbReference type="ARBA" id="ARBA00023049"/>
    </source>
</evidence>
<keyword evidence="10" id="KW-0843">Virulence</keyword>
<comment type="cofactor">
    <cofactor evidence="1">
        <name>Zn(2+)</name>
        <dbReference type="ChEBI" id="CHEBI:29105"/>
    </cofactor>
</comment>
<proteinExistence type="predicted"/>
<sequence>MNKAVKASVLASVLGSALALPTSAVSAPHHGTPADPGVINKQQILYWLVKRGELASDASVAEQQAAVAAYISRRNLRGHQPIALEAKAHAKLHKHGKASHTMSLMADSDVTKTVKVMGVLVDFPDLKHDDNGLSASDTQMYYSSYPSSHYQNLLFSTSGFNGPSNQNLQSAYQYFQAASGQSFFFTGEVLDWVTASNNAAYYGGNDNGDDKAVPELVKEAVTKAVAGMSDAELATYDIEDPYDIDGDGNIDEPDGIIDHIMLFHSSIGEEAGGGKLGSDAIWSHRFFVDQQTTGYTIPGRNMKVFGYTVQPIDAGIGVCTHEFGHDLGLPDEYDINTSSEDGSPVGAWSLMSGGSWTGSIAGSQPTGFSPYARSFLQNKYKGKWVNEQQIPLSSITSSGLDVALNHAVNTEQVNQLSINLPSSTIAFKQPFAGSYQYYSGQGHELDNRMSFTTALPTSSALTLKFQAHWNIEVDYDYMQVLVNGTSVPGNHTKVNNPYFGAVNHFITGQSSTVPGATGVDSWVELTYDLTAYAGQNVTVEFTYVTDQAVGDYGIAIDNILIENSSTAVYQDDAETDGAMTLSGYARITDERPGERKRYLVQLRSHQDIDAGLTSRLYEPGVLLWLENFAFSDNNSSQHAGEGLIGVVDADQNLIGSNTTDVQIRDAAFSLYDQQSYFGDNHLSANPMFDDSQDYSSPTKPQAGIKLPELGLTMEVIAQATDSTTATVRFKRDGVAPAELSASFSHSANQASVSFNAQAAGGDGNYSYQWDFGVAGATSTEMTPSYTYGSSGDYTVSLTVTDSTGTSVNSSNSVRVVIDPQVTMTANANNLVVSFAANASQGFGDLSYQWNFGDGNSSTQASVSHTYAAAGSYNVSVVVTDELGNTASASQTVTVSAATTTPDPEPQPTTGGDSGGGSLGWFGLVALTALALRRKARIP</sequence>
<feature type="domain" description="PKD" evidence="14">
    <location>
        <begin position="735"/>
        <end position="815"/>
    </location>
</feature>
<keyword evidence="5" id="KW-0479">Metal-binding</keyword>
<comment type="subcellular location">
    <subcellularLocation>
        <location evidence="2">Secreted</location>
    </subcellularLocation>
</comment>
<evidence type="ECO:0000256" key="1">
    <source>
        <dbReference type="ARBA" id="ARBA00001947"/>
    </source>
</evidence>
<feature type="chain" id="PRO_5019108353" evidence="13">
    <location>
        <begin position="27"/>
        <end position="938"/>
    </location>
</feature>
<dbReference type="InterPro" id="IPR013783">
    <property type="entry name" value="Ig-like_fold"/>
</dbReference>
<feature type="region of interest" description="Disordered" evidence="12">
    <location>
        <begin position="889"/>
        <end position="915"/>
    </location>
</feature>
<dbReference type="NCBIfam" id="TIGR03296">
    <property type="entry name" value="M6dom_TIGR03296"/>
    <property type="match status" value="1"/>
</dbReference>